<sequence length="244" mass="27949">MTERLYAIGDIHGAPDRMQDAIDRIEQDGGRDARIVFLGDYVDRGPQSREVIEFLMEGLAKGRNWICLLGNHDRMFSMFMEDYPRTDKHLPVGYHWFHERIGGVETLESYGVAIAEKERIENIHQRARAVVPQEHLNFLDSLHYSHQEGDCLFVHAGIRAGVPLEQQDKDDLVWIRDGFLDDRTEHPFLVVHGHTPVDEATHFGNRIALDTGCGYGHPLMPAVFEGRDCWILTDKGREPLLPIK</sequence>
<dbReference type="InterPro" id="IPR004843">
    <property type="entry name" value="Calcineurin-like_PHP"/>
</dbReference>
<dbReference type="RefSeq" id="WP_097153902.1">
    <property type="nucleotide sequence ID" value="NZ_OBEL01000002.1"/>
</dbReference>
<dbReference type="GO" id="GO:0005737">
    <property type="term" value="C:cytoplasm"/>
    <property type="evidence" value="ECO:0007669"/>
    <property type="project" value="TreeGrafter"/>
</dbReference>
<dbReference type="Proteomes" id="UP000219439">
    <property type="component" value="Unassembled WGS sequence"/>
</dbReference>
<dbReference type="GO" id="GO:0016791">
    <property type="term" value="F:phosphatase activity"/>
    <property type="evidence" value="ECO:0007669"/>
    <property type="project" value="TreeGrafter"/>
</dbReference>
<accession>A0A285PCU6</accession>
<dbReference type="SUPFAM" id="SSF56300">
    <property type="entry name" value="Metallo-dependent phosphatases"/>
    <property type="match status" value="1"/>
</dbReference>
<feature type="domain" description="Calcineurin-like phosphoesterase" evidence="1">
    <location>
        <begin position="4"/>
        <end position="208"/>
    </location>
</feature>
<dbReference type="Pfam" id="PF00149">
    <property type="entry name" value="Metallophos"/>
    <property type="match status" value="1"/>
</dbReference>
<evidence type="ECO:0000313" key="3">
    <source>
        <dbReference type="Proteomes" id="UP000219439"/>
    </source>
</evidence>
<dbReference type="GO" id="GO:0110154">
    <property type="term" value="P:RNA decapping"/>
    <property type="evidence" value="ECO:0007669"/>
    <property type="project" value="TreeGrafter"/>
</dbReference>
<organism evidence="2 3">
    <name type="scientific">Cohaesibacter gelatinilyticus</name>
    <dbReference type="NCBI Taxonomy" id="372072"/>
    <lineage>
        <taxon>Bacteria</taxon>
        <taxon>Pseudomonadati</taxon>
        <taxon>Pseudomonadota</taxon>
        <taxon>Alphaproteobacteria</taxon>
        <taxon>Hyphomicrobiales</taxon>
        <taxon>Cohaesibacteraceae</taxon>
    </lineage>
</organism>
<dbReference type="PANTHER" id="PTHR42850:SF4">
    <property type="entry name" value="ZINC-DEPENDENT ENDOPOLYPHOSPHATASE"/>
    <property type="match status" value="1"/>
</dbReference>
<dbReference type="EMBL" id="OBEL01000002">
    <property type="protein sequence ID" value="SNZ19564.1"/>
    <property type="molecule type" value="Genomic_DNA"/>
</dbReference>
<reference evidence="2 3" key="1">
    <citation type="submission" date="2017-09" db="EMBL/GenBank/DDBJ databases">
        <authorList>
            <person name="Ehlers B."/>
            <person name="Leendertz F.H."/>
        </authorList>
    </citation>
    <scope>NUCLEOTIDE SEQUENCE [LARGE SCALE GENOMIC DNA]</scope>
    <source>
        <strain evidence="2 3">DSM 18289</strain>
    </source>
</reference>
<dbReference type="AlphaFoldDB" id="A0A285PCU6"/>
<dbReference type="InterPro" id="IPR029052">
    <property type="entry name" value="Metallo-depent_PP-like"/>
</dbReference>
<dbReference type="OrthoDB" id="9807890at2"/>
<keyword evidence="3" id="KW-1185">Reference proteome</keyword>
<evidence type="ECO:0000313" key="2">
    <source>
        <dbReference type="EMBL" id="SNZ19564.1"/>
    </source>
</evidence>
<name>A0A285PCU6_9HYPH</name>
<dbReference type="InterPro" id="IPR050126">
    <property type="entry name" value="Ap4A_hydrolase"/>
</dbReference>
<gene>
    <name evidence="2" type="ORF">SAMN06265368_2654</name>
</gene>
<dbReference type="PANTHER" id="PTHR42850">
    <property type="entry name" value="METALLOPHOSPHOESTERASE"/>
    <property type="match status" value="1"/>
</dbReference>
<dbReference type="GO" id="GO:0008803">
    <property type="term" value="F:bis(5'-nucleosyl)-tetraphosphatase (symmetrical) activity"/>
    <property type="evidence" value="ECO:0007669"/>
    <property type="project" value="TreeGrafter"/>
</dbReference>
<proteinExistence type="predicted"/>
<dbReference type="CDD" id="cd00144">
    <property type="entry name" value="MPP_PPP_family"/>
    <property type="match status" value="1"/>
</dbReference>
<evidence type="ECO:0000259" key="1">
    <source>
        <dbReference type="Pfam" id="PF00149"/>
    </source>
</evidence>
<dbReference type="Gene3D" id="3.60.21.10">
    <property type="match status" value="1"/>
</dbReference>
<protein>
    <submittedName>
        <fullName evidence="2">Serine/threonine protein phosphatase 1</fullName>
    </submittedName>
</protein>